<dbReference type="InterPro" id="IPR001750">
    <property type="entry name" value="ND/Mrp_TM"/>
</dbReference>
<feature type="domain" description="NADH:quinone oxidoreductase/Mrp antiporter transmembrane" evidence="7">
    <location>
        <begin position="122"/>
        <end position="424"/>
    </location>
</feature>
<comment type="similarity">
    <text evidence="5">Belongs to the complex I subunit 2 family.</text>
</comment>
<feature type="transmembrane region" description="Helical" evidence="5">
    <location>
        <begin position="237"/>
        <end position="259"/>
    </location>
</feature>
<dbReference type="EC" id="7.1.1.-" evidence="5"/>
<comment type="catalytic activity">
    <reaction evidence="5">
        <text>a quinone + NADH + 5 H(+)(in) = a quinol + NAD(+) + 4 H(+)(out)</text>
        <dbReference type="Rhea" id="RHEA:57888"/>
        <dbReference type="ChEBI" id="CHEBI:15378"/>
        <dbReference type="ChEBI" id="CHEBI:24646"/>
        <dbReference type="ChEBI" id="CHEBI:57540"/>
        <dbReference type="ChEBI" id="CHEBI:57945"/>
        <dbReference type="ChEBI" id="CHEBI:132124"/>
    </reaction>
</comment>
<dbReference type="EMBL" id="JBHRTI010000003">
    <property type="protein sequence ID" value="MFC3146505.1"/>
    <property type="molecule type" value="Genomic_DNA"/>
</dbReference>
<evidence type="ECO:0000259" key="7">
    <source>
        <dbReference type="Pfam" id="PF00361"/>
    </source>
</evidence>
<keyword evidence="5" id="KW-0830">Ubiquinone</keyword>
<comment type="subunit">
    <text evidence="5">NDH-1 is composed of 14 different subunits. Subunits NuoA, H, J, K, L, M, N constitute the membrane sector of the complex.</text>
</comment>
<feature type="transmembrane region" description="Helical" evidence="5">
    <location>
        <begin position="297"/>
        <end position="318"/>
    </location>
</feature>
<organism evidence="8 9">
    <name type="scientific">Piscinibacterium candidicorallinum</name>
    <dbReference type="NCBI Taxonomy" id="1793872"/>
    <lineage>
        <taxon>Bacteria</taxon>
        <taxon>Pseudomonadati</taxon>
        <taxon>Pseudomonadota</taxon>
        <taxon>Betaproteobacteria</taxon>
        <taxon>Burkholderiales</taxon>
        <taxon>Piscinibacterium</taxon>
    </lineage>
</organism>
<keyword evidence="5" id="KW-0813">Transport</keyword>
<dbReference type="NCBIfam" id="TIGR01770">
    <property type="entry name" value="NDH_I_N"/>
    <property type="match status" value="1"/>
</dbReference>
<sequence length="489" mass="51893">MMMNNFIAIAPELFLFVWICFLLITDLFTRDRSFIHFGSLVGLLALTGLSVGFISAGTNMTAFGGSFTNDYLANLLKIGAYVATFITLVMGRRYLEDRGLAKGDYYALALCALLGQMIMVSASNLLTVYLGLELMSLALYALVAFHRDDQRATESAMKYFVLGALASGFLLYGISMLYGATASFDLATIAKVISTGKANTTVLIFATVFIVAGLAFKFGVAPFHMWVPDVYQGSPTAVTLLLAGAPKIAALGITLRVLVEGLQGVAVDWQPMLWFVAVFSLVIGNLTAVMQTNLKRMLAYSTISHMGFVVLGLSAGVVNGNNLNAADAYSASVFYMLTYVVTTLGTFGLVLVLAHKGFEAETIGDLKGLFNRRPALAWLMLVLMFSLAGVPPTVGFFAKLAVLQALISAGLIWLAVIGVLASLVGAFYYLRVVKAMFFDEPAADAPPVLAGQGTLAVLGVTAAASLVLGLIPGPLLNLSKAAMTAFLGG</sequence>
<feature type="transmembrane region" description="Helical" evidence="5">
    <location>
        <begin position="410"/>
        <end position="430"/>
    </location>
</feature>
<keyword evidence="4 5" id="KW-0472">Membrane</keyword>
<feature type="transmembrane region" description="Helical" evidence="5">
    <location>
        <begin position="375"/>
        <end position="398"/>
    </location>
</feature>
<evidence type="ECO:0000313" key="9">
    <source>
        <dbReference type="Proteomes" id="UP001595556"/>
    </source>
</evidence>
<dbReference type="NCBIfam" id="NF004442">
    <property type="entry name" value="PRK05777.1-5"/>
    <property type="match status" value="1"/>
</dbReference>
<keyword evidence="2 5" id="KW-0812">Transmembrane</keyword>
<evidence type="ECO:0000256" key="5">
    <source>
        <dbReference type="HAMAP-Rule" id="MF_00445"/>
    </source>
</evidence>
<feature type="transmembrane region" description="Helical" evidence="5">
    <location>
        <begin position="126"/>
        <end position="145"/>
    </location>
</feature>
<evidence type="ECO:0000256" key="3">
    <source>
        <dbReference type="ARBA" id="ARBA00022989"/>
    </source>
</evidence>
<keyword evidence="5" id="KW-0874">Quinone</keyword>
<keyword evidence="5" id="KW-0520">NAD</keyword>
<evidence type="ECO:0000256" key="2">
    <source>
        <dbReference type="ARBA" id="ARBA00022692"/>
    </source>
</evidence>
<comment type="subcellular location">
    <subcellularLocation>
        <location evidence="5">Cell membrane</location>
        <topology evidence="5">Multi-pass membrane protein</topology>
    </subcellularLocation>
    <subcellularLocation>
        <location evidence="1">Endomembrane system</location>
        <topology evidence="1">Multi-pass membrane protein</topology>
    </subcellularLocation>
    <subcellularLocation>
        <location evidence="6">Membrane</location>
        <topology evidence="6">Multi-pass membrane protein</topology>
    </subcellularLocation>
</comment>
<dbReference type="InterPro" id="IPR010096">
    <property type="entry name" value="NADH-Q_OxRdtase_suN/2"/>
</dbReference>
<protein>
    <recommendedName>
        <fullName evidence="5">NADH-quinone oxidoreductase subunit N</fullName>
        <ecNumber evidence="5">7.1.1.-</ecNumber>
    </recommendedName>
    <alternativeName>
        <fullName evidence="5">NADH dehydrogenase I subunit N</fullName>
    </alternativeName>
    <alternativeName>
        <fullName evidence="5">NDH-1 subunit N</fullName>
    </alternativeName>
</protein>
<feature type="transmembrane region" description="Helical" evidence="5">
    <location>
        <begin position="271"/>
        <end position="290"/>
    </location>
</feature>
<feature type="transmembrane region" description="Helical" evidence="5">
    <location>
        <begin position="198"/>
        <end position="216"/>
    </location>
</feature>
<feature type="transmembrane region" description="Helical" evidence="5">
    <location>
        <begin position="450"/>
        <end position="471"/>
    </location>
</feature>
<evidence type="ECO:0000256" key="1">
    <source>
        <dbReference type="ARBA" id="ARBA00004127"/>
    </source>
</evidence>
<feature type="transmembrane region" description="Helical" evidence="5">
    <location>
        <begin position="6"/>
        <end position="25"/>
    </location>
</feature>
<dbReference type="Proteomes" id="UP001595556">
    <property type="component" value="Unassembled WGS sequence"/>
</dbReference>
<name>A0ABV7GYA7_9BURK</name>
<dbReference type="PANTHER" id="PTHR22773">
    <property type="entry name" value="NADH DEHYDROGENASE"/>
    <property type="match status" value="1"/>
</dbReference>
<reference evidence="9" key="1">
    <citation type="journal article" date="2019" name="Int. J. Syst. Evol. Microbiol.">
        <title>The Global Catalogue of Microorganisms (GCM) 10K type strain sequencing project: providing services to taxonomists for standard genome sequencing and annotation.</title>
        <authorList>
            <consortium name="The Broad Institute Genomics Platform"/>
            <consortium name="The Broad Institute Genome Sequencing Center for Infectious Disease"/>
            <person name="Wu L."/>
            <person name="Ma J."/>
        </authorList>
    </citation>
    <scope>NUCLEOTIDE SEQUENCE [LARGE SCALE GENOMIC DNA]</scope>
    <source>
        <strain evidence="9">KCTC 52168</strain>
    </source>
</reference>
<proteinExistence type="inferred from homology"/>
<feature type="transmembrane region" description="Helical" evidence="5">
    <location>
        <begin position="103"/>
        <end position="120"/>
    </location>
</feature>
<dbReference type="HAMAP" id="MF_00445">
    <property type="entry name" value="NDH1_NuoN_1"/>
    <property type="match status" value="1"/>
</dbReference>
<dbReference type="Pfam" id="PF00361">
    <property type="entry name" value="Proton_antipo_M"/>
    <property type="match status" value="1"/>
</dbReference>
<evidence type="ECO:0000256" key="6">
    <source>
        <dbReference type="RuleBase" id="RU000320"/>
    </source>
</evidence>
<gene>
    <name evidence="5 8" type="primary">nuoN</name>
    <name evidence="8" type="ORF">ACFOEN_02485</name>
</gene>
<dbReference type="RefSeq" id="WP_377300771.1">
    <property type="nucleotide sequence ID" value="NZ_CP180191.1"/>
</dbReference>
<evidence type="ECO:0000313" key="8">
    <source>
        <dbReference type="EMBL" id="MFC3146505.1"/>
    </source>
</evidence>
<feature type="transmembrane region" description="Helical" evidence="5">
    <location>
        <begin position="71"/>
        <end position="91"/>
    </location>
</feature>
<keyword evidence="9" id="KW-1185">Reference proteome</keyword>
<feature type="transmembrane region" description="Helical" evidence="5">
    <location>
        <begin position="333"/>
        <end position="354"/>
    </location>
</feature>
<comment type="function">
    <text evidence="5">NDH-1 shuttles electrons from NADH, via FMN and iron-sulfur (Fe-S) centers, to quinones in the respiratory chain. The immediate electron acceptor for the enzyme in this species is believed to be ubiquinone. Couples the redox reaction to proton translocation (for every two electrons transferred, four hydrogen ions are translocated across the cytoplasmic membrane), and thus conserves the redox energy in a proton gradient.</text>
</comment>
<keyword evidence="5" id="KW-1278">Translocase</keyword>
<comment type="caution">
    <text evidence="8">The sequence shown here is derived from an EMBL/GenBank/DDBJ whole genome shotgun (WGS) entry which is preliminary data.</text>
</comment>
<feature type="transmembrane region" description="Helical" evidence="5">
    <location>
        <begin position="157"/>
        <end position="178"/>
    </location>
</feature>
<evidence type="ECO:0000256" key="4">
    <source>
        <dbReference type="ARBA" id="ARBA00023136"/>
    </source>
</evidence>
<keyword evidence="3 5" id="KW-1133">Transmembrane helix</keyword>
<feature type="transmembrane region" description="Helical" evidence="5">
    <location>
        <begin position="37"/>
        <end position="56"/>
    </location>
</feature>
<keyword evidence="5" id="KW-1003">Cell membrane</keyword>
<accession>A0ABV7GYA7</accession>